<dbReference type="GO" id="GO:0047700">
    <property type="term" value="F:beta-glucoside kinase activity"/>
    <property type="evidence" value="ECO:0007669"/>
    <property type="project" value="UniProtKB-EC"/>
</dbReference>
<dbReference type="InterPro" id="IPR043129">
    <property type="entry name" value="ATPase_NBD"/>
</dbReference>
<gene>
    <name evidence="2" type="primary">bglK</name>
    <name evidence="2" type="ORF">NCTC12278_00937</name>
</gene>
<proteinExistence type="inferred from homology"/>
<keyword evidence="3" id="KW-1185">Reference proteome</keyword>
<dbReference type="EMBL" id="LS483343">
    <property type="protein sequence ID" value="SQF40370.1"/>
    <property type="molecule type" value="Genomic_DNA"/>
</dbReference>
<dbReference type="OrthoDB" id="9795247at2"/>
<evidence type="ECO:0000313" key="2">
    <source>
        <dbReference type="EMBL" id="SQF40370.1"/>
    </source>
</evidence>
<dbReference type="STRING" id="1123303.GCA_000372425_00466"/>
<dbReference type="InterPro" id="IPR000600">
    <property type="entry name" value="ROK"/>
</dbReference>
<dbReference type="Proteomes" id="UP000249495">
    <property type="component" value="Chromosome 1"/>
</dbReference>
<dbReference type="SUPFAM" id="SSF53067">
    <property type="entry name" value="Actin-like ATPase domain"/>
    <property type="match status" value="1"/>
</dbReference>
<dbReference type="PANTHER" id="PTHR18964">
    <property type="entry name" value="ROK (REPRESSOR, ORF, KINASE) FAMILY"/>
    <property type="match status" value="1"/>
</dbReference>
<dbReference type="RefSeq" id="WP_018029794.1">
    <property type="nucleotide sequence ID" value="NZ_LS483343.1"/>
</dbReference>
<dbReference type="Pfam" id="PF00480">
    <property type="entry name" value="ROK"/>
    <property type="match status" value="2"/>
</dbReference>
<dbReference type="Gene3D" id="3.30.420.40">
    <property type="match status" value="2"/>
</dbReference>
<comment type="similarity">
    <text evidence="1">Belongs to the ROK (NagC/XylR) family.</text>
</comment>
<dbReference type="CDD" id="cd24152">
    <property type="entry name" value="ASKHA_NBD_ROK-like"/>
    <property type="match status" value="1"/>
</dbReference>
<name>A0A2X3VFX2_9STRE</name>
<dbReference type="AlphaFoldDB" id="A0A2X3VFX2"/>
<dbReference type="KEGG" id="sfer:NCTC12278_00937"/>
<organism evidence="2 3">
    <name type="scientific">Streptococcus ferus</name>
    <dbReference type="NCBI Taxonomy" id="1345"/>
    <lineage>
        <taxon>Bacteria</taxon>
        <taxon>Bacillati</taxon>
        <taxon>Bacillota</taxon>
        <taxon>Bacilli</taxon>
        <taxon>Lactobacillales</taxon>
        <taxon>Streptococcaceae</taxon>
        <taxon>Streptococcus</taxon>
    </lineage>
</organism>
<evidence type="ECO:0000313" key="3">
    <source>
        <dbReference type="Proteomes" id="UP000249495"/>
    </source>
</evidence>
<keyword evidence="2" id="KW-0808">Transferase</keyword>
<evidence type="ECO:0000256" key="1">
    <source>
        <dbReference type="ARBA" id="ARBA00006479"/>
    </source>
</evidence>
<dbReference type="PANTHER" id="PTHR18964:SF170">
    <property type="entry name" value="SUGAR KINASE"/>
    <property type="match status" value="1"/>
</dbReference>
<sequence>MKYYLTIDIGGTFIKYALIDDSYHLLETDKIPTPNTLTDFLTHVKELIATHKQQISGVAIACPGQINSKVGFIHRGGLIPYLRNLPLASHLERVSLLPVTVINDANAAGLAEARLGNLRDCSCGAALILGTGVGLALISDGNLLSFRNLQSHHMLIGPTTNDVQKNARFMAQKDILNLRVRGIESLLQNNGSAVQFIHKASDHLALPHDDGQAVFKVLTENSDTVLIQLFENYCQEIAQLILNLQTVFRLERVVLGGGISCQPLLLKEVQHQYHTLLEENDHALSVEKLTLKTCRFYNNANLIGAFCHFKDLKLG</sequence>
<protein>
    <submittedName>
        <fullName evidence="2">Transcriptional regulator</fullName>
        <ecNumber evidence="2">2.7.1.85</ecNumber>
    </submittedName>
</protein>
<accession>A0A2X3VFX2</accession>
<dbReference type="EC" id="2.7.1.85" evidence="2"/>
<reference evidence="2 3" key="1">
    <citation type="submission" date="2018-06" db="EMBL/GenBank/DDBJ databases">
        <authorList>
            <consortium name="Pathogen Informatics"/>
            <person name="Doyle S."/>
        </authorList>
    </citation>
    <scope>NUCLEOTIDE SEQUENCE [LARGE SCALE GENOMIC DNA]</scope>
    <source>
        <strain evidence="2 3">NCTC12278</strain>
    </source>
</reference>